<proteinExistence type="predicted"/>
<organism evidence="1 2">
    <name type="scientific">Leptospira yasudae</name>
    <dbReference type="NCBI Taxonomy" id="2202201"/>
    <lineage>
        <taxon>Bacteria</taxon>
        <taxon>Pseudomonadati</taxon>
        <taxon>Spirochaetota</taxon>
        <taxon>Spirochaetia</taxon>
        <taxon>Leptospirales</taxon>
        <taxon>Leptospiraceae</taxon>
        <taxon>Leptospira</taxon>
    </lineage>
</organism>
<keyword evidence="2" id="KW-1185">Reference proteome</keyword>
<dbReference type="EMBL" id="QHCR01000004">
    <property type="protein sequence ID" value="RHX80101.1"/>
    <property type="molecule type" value="Genomic_DNA"/>
</dbReference>
<dbReference type="PANTHER" id="PTHR30189">
    <property type="entry name" value="LPS-ASSEMBLY PROTEIN"/>
    <property type="match status" value="1"/>
</dbReference>
<dbReference type="PANTHER" id="PTHR30189:SF1">
    <property type="entry name" value="LPS-ASSEMBLY PROTEIN LPTD"/>
    <property type="match status" value="1"/>
</dbReference>
<accession>A0ABX9M3B4</accession>
<protein>
    <recommendedName>
        <fullName evidence="3">LPS-assembly protein LptD</fullName>
    </recommendedName>
</protein>
<reference evidence="1 2" key="2">
    <citation type="journal article" date="2020" name="Int. J. Syst. Evol. Microbiol.">
        <title>Leptospira yasudae sp. nov. and Leptospira stimsonii sp. nov., two new species of the pathogenic group isolated from environmental sources.</title>
        <authorList>
            <person name="Casanovas-Massana A."/>
            <person name="Hamond C."/>
            <person name="Santos L.A."/>
            <person name="de Oliveira D."/>
            <person name="Hacker K.P."/>
            <person name="Balassiano I."/>
            <person name="Costa F."/>
            <person name="Medeiros M.A."/>
            <person name="Reis M.G."/>
            <person name="Ko A.I."/>
            <person name="Wunder E.A."/>
        </authorList>
    </citation>
    <scope>NUCLEOTIDE SEQUENCE [LARGE SCALE GENOMIC DNA]</scope>
    <source>
        <strain evidence="1 2">B21</strain>
    </source>
</reference>
<dbReference type="InterPro" id="IPR050218">
    <property type="entry name" value="LptD"/>
</dbReference>
<evidence type="ECO:0000313" key="2">
    <source>
        <dbReference type="Proteomes" id="UP000285569"/>
    </source>
</evidence>
<evidence type="ECO:0008006" key="3">
    <source>
        <dbReference type="Google" id="ProtNLM"/>
    </source>
</evidence>
<dbReference type="Proteomes" id="UP000285569">
    <property type="component" value="Unassembled WGS sequence"/>
</dbReference>
<evidence type="ECO:0000313" key="1">
    <source>
        <dbReference type="EMBL" id="RHX80101.1"/>
    </source>
</evidence>
<dbReference type="RefSeq" id="WP_118955830.1">
    <property type="nucleotide sequence ID" value="NZ_QHCR01000004.1"/>
</dbReference>
<sequence>MRLRITVILFLMLLGTPIFAQTEEQMLRFITGGAGTPEQGPSSSLGEDKKLAILRAKNRLLGKSIDTLPDREVDDLLLSLGLTRDGSLFSRRKRLRAALEESLPTQTDPLTLLPQQKKALPISIENASEGELLQVDKNKSGVLVLRGRVRLKLRSGSIEAETITVDSERQEIYAEGGIIYKDGRAIVEGDKFIYDFRLEKGVVYKTKGTFAPAHFIGEKLKKLDDKRYALEMGYFTICNAEKPHYSFKVNRLYIYDDKTVMATNVRYQVGGTTVLWLPFLYNSNLGNGWVTQAGKNNTQGLFLQNSYQWSVMPSFAFAPMGYKVRADFYEKTGQAFHLEMWKQSPALNYLIDVAYANHRNYQISGAYEDRFHNFGIGTTAVTNQVDRGALFSADPNAPLRRIGQDTEPWWKGRIMLNSKFHNTEKDVTRNISFQYENYSNRLFDYEYGNRYEPANTLQSLYTARNVRQGFIRNTLEWKFDYTENRGDLSINVGMKRNLLYYILNPADKSGYFPTVDVLPTTTIRNSSEIGRIPYFNSAVYWDVYLNNMILRYYGVPTRENLQIPTLDGSYQDPWGNYRENVLRTQYFTQGESGLRTTLNLGSYLTFTPNAFIGAKKQSATSRNNAAVTGVTDNSFTSLERYLARESYQYLRTSTNLRFGIPLIFFNATYRKLEAYKPELQDPILANTRQHELELSLESYALENFEISIRTIRDLRTFSPEYKPQPTDAERWYFTVARFSGYFDFLDGFRPKRASLLEKKRSFYSGLFINNDYVHHNPKAKPLSNSFTASYKMGGFTLPFIRLIRELELGGTWYHVYNSPILDGYRVFVKANVDFTRHLGIEAELDSRVSQPWRYTNQVGNTYDTFYYGNDPTTSVASINLDRTNLQRDLIDGTGVNGNGARQNTALNINRFMGTIKYNLHTANFRLGYSMDLRAVPGGRTDGLVSFYDQSVFFSISITDFSLGQQDSSELTRVRLFRFRKRPFQAGDRAGITSENP</sequence>
<reference evidence="2" key="1">
    <citation type="submission" date="2018-05" db="EMBL/GenBank/DDBJ databases">
        <title>Leptospira yasudae sp. nov. and Leptospira stimsonii sp. nov., two pathogenic species of the genus Leptospira isolated from environmental sources.</title>
        <authorList>
            <person name="Casanovas-Massana A."/>
            <person name="Hamond C."/>
            <person name="Santos L.A."/>
            <person name="Hacker K.P."/>
            <person name="Balassiano I."/>
            <person name="Medeiros M.A."/>
            <person name="Reis M.G."/>
            <person name="Ko A.I."/>
            <person name="Wunder E.A."/>
        </authorList>
    </citation>
    <scope>NUCLEOTIDE SEQUENCE [LARGE SCALE GENOMIC DNA]</scope>
    <source>
        <strain evidence="2">B21</strain>
    </source>
</reference>
<gene>
    <name evidence="1" type="ORF">DLM77_09560</name>
</gene>
<name>A0ABX9M3B4_9LEPT</name>
<comment type="caution">
    <text evidence="1">The sequence shown here is derived from an EMBL/GenBank/DDBJ whole genome shotgun (WGS) entry which is preliminary data.</text>
</comment>